<dbReference type="AlphaFoldDB" id="D0W7A0"/>
<evidence type="ECO:0000313" key="2">
    <source>
        <dbReference type="Proteomes" id="UP000003843"/>
    </source>
</evidence>
<evidence type="ECO:0000313" key="1">
    <source>
        <dbReference type="EMBL" id="EEZ76484.1"/>
    </source>
</evidence>
<accession>D0W7A0</accession>
<proteinExistence type="predicted"/>
<name>D0W7A0_NEILA</name>
<dbReference type="Proteomes" id="UP000003843">
    <property type="component" value="Unassembled WGS sequence"/>
</dbReference>
<organism evidence="1 2">
    <name type="scientific">Neisseria lactamica ATCC 23970</name>
    <dbReference type="NCBI Taxonomy" id="546265"/>
    <lineage>
        <taxon>Bacteria</taxon>
        <taxon>Pseudomonadati</taxon>
        <taxon>Pseudomonadota</taxon>
        <taxon>Betaproteobacteria</taxon>
        <taxon>Neisseriales</taxon>
        <taxon>Neisseriaceae</taxon>
        <taxon>Neisseria</taxon>
    </lineage>
</organism>
<comment type="caution">
    <text evidence="1">The sequence shown here is derived from an EMBL/GenBank/DDBJ whole genome shotgun (WGS) entry which is preliminary data.</text>
</comment>
<protein>
    <submittedName>
        <fullName evidence="1">Uncharacterized protein</fullName>
    </submittedName>
</protein>
<sequence length="57" mass="5924">MQTAGAMTAVAGNQMAENSGGKCNAFENTGQTVFPPLCRAGGKCRLKGFQTASPRLF</sequence>
<gene>
    <name evidence="1" type="ORF">NEILACOT_03398</name>
</gene>
<reference evidence="1 2" key="1">
    <citation type="submission" date="2009-10" db="EMBL/GenBank/DDBJ databases">
        <authorList>
            <person name="Weinstock G."/>
            <person name="Sodergren E."/>
            <person name="Clifton S."/>
            <person name="Fulton L."/>
            <person name="Fulton B."/>
            <person name="Courtney L."/>
            <person name="Fronick C."/>
            <person name="Harrison M."/>
            <person name="Strong C."/>
            <person name="Farmer C."/>
            <person name="Delahaunty K."/>
            <person name="Markovic C."/>
            <person name="Hall O."/>
            <person name="Minx P."/>
            <person name="Tomlinson C."/>
            <person name="Mitreva M."/>
            <person name="Nelson J."/>
            <person name="Hou S."/>
            <person name="Wollam A."/>
            <person name="Pepin K.H."/>
            <person name="Johnson M."/>
            <person name="Bhonagiri V."/>
            <person name="Nash W.E."/>
            <person name="Warren W."/>
            <person name="Chinwalla A."/>
            <person name="Mardis E.R."/>
            <person name="Wilson R.K."/>
        </authorList>
    </citation>
    <scope>NUCLEOTIDE SEQUENCE [LARGE SCALE GENOMIC DNA]</scope>
    <source>
        <strain evidence="1 2">ATCC 23970</strain>
    </source>
</reference>
<dbReference type="EMBL" id="ACEQ02000004">
    <property type="protein sequence ID" value="EEZ76484.1"/>
    <property type="molecule type" value="Genomic_DNA"/>
</dbReference>